<keyword evidence="2 5" id="KW-0812">Transmembrane</keyword>
<evidence type="ECO:0000313" key="8">
    <source>
        <dbReference type="Proteomes" id="UP000199614"/>
    </source>
</evidence>
<name>A0A1I4X9Z2_PSUAM</name>
<gene>
    <name evidence="7" type="ORF">SAMN05216207_1010174</name>
</gene>
<dbReference type="Pfam" id="PF07690">
    <property type="entry name" value="MFS_1"/>
    <property type="match status" value="1"/>
</dbReference>
<feature type="domain" description="Major facilitator superfamily (MFS) profile" evidence="6">
    <location>
        <begin position="1"/>
        <end position="218"/>
    </location>
</feature>
<feature type="transmembrane region" description="Helical" evidence="5">
    <location>
        <begin position="101"/>
        <end position="120"/>
    </location>
</feature>
<reference evidence="7 8" key="1">
    <citation type="submission" date="2016-10" db="EMBL/GenBank/DDBJ databases">
        <authorList>
            <person name="de Groot N.N."/>
        </authorList>
    </citation>
    <scope>NUCLEOTIDE SEQUENCE [LARGE SCALE GENOMIC DNA]</scope>
    <source>
        <strain evidence="7 8">CGMCC 4.1877</strain>
    </source>
</reference>
<proteinExistence type="predicted"/>
<dbReference type="AlphaFoldDB" id="A0A1I4X9Z2"/>
<dbReference type="InterPro" id="IPR020846">
    <property type="entry name" value="MFS_dom"/>
</dbReference>
<keyword evidence="4 5" id="KW-0472">Membrane</keyword>
<dbReference type="GO" id="GO:0046943">
    <property type="term" value="F:carboxylic acid transmembrane transporter activity"/>
    <property type="evidence" value="ECO:0007669"/>
    <property type="project" value="TreeGrafter"/>
</dbReference>
<dbReference type="PANTHER" id="PTHR23508:SF10">
    <property type="entry name" value="CARBOXYLIC ACID TRANSPORTER PROTEIN HOMOLOG"/>
    <property type="match status" value="1"/>
</dbReference>
<feature type="transmembrane region" description="Helical" evidence="5">
    <location>
        <begin position="126"/>
        <end position="146"/>
    </location>
</feature>
<dbReference type="Gene3D" id="1.20.1250.20">
    <property type="entry name" value="MFS general substrate transporter like domains"/>
    <property type="match status" value="1"/>
</dbReference>
<dbReference type="OrthoDB" id="9787026at2"/>
<comment type="subcellular location">
    <subcellularLocation>
        <location evidence="1">Cell membrane</location>
        <topology evidence="1">Multi-pass membrane protein</topology>
    </subcellularLocation>
</comment>
<dbReference type="Proteomes" id="UP000199614">
    <property type="component" value="Unassembled WGS sequence"/>
</dbReference>
<dbReference type="InterPro" id="IPR036259">
    <property type="entry name" value="MFS_trans_sf"/>
</dbReference>
<evidence type="ECO:0000256" key="2">
    <source>
        <dbReference type="ARBA" id="ARBA00022692"/>
    </source>
</evidence>
<dbReference type="STRING" id="260086.SAMN05216207_1010174"/>
<dbReference type="PROSITE" id="PS50850">
    <property type="entry name" value="MFS"/>
    <property type="match status" value="1"/>
</dbReference>
<feature type="transmembrane region" description="Helical" evidence="5">
    <location>
        <begin position="190"/>
        <end position="213"/>
    </location>
</feature>
<dbReference type="RefSeq" id="WP_143105353.1">
    <property type="nucleotide sequence ID" value="NZ_FOUY01000010.1"/>
</dbReference>
<dbReference type="GO" id="GO:0005886">
    <property type="term" value="C:plasma membrane"/>
    <property type="evidence" value="ECO:0007669"/>
    <property type="project" value="UniProtKB-SubCell"/>
</dbReference>
<evidence type="ECO:0000256" key="3">
    <source>
        <dbReference type="ARBA" id="ARBA00022989"/>
    </source>
</evidence>
<evidence type="ECO:0000256" key="5">
    <source>
        <dbReference type="SAM" id="Phobius"/>
    </source>
</evidence>
<protein>
    <submittedName>
        <fullName evidence="7">Major Facilitator Superfamily protein</fullName>
    </submittedName>
</protein>
<feature type="transmembrane region" description="Helical" evidence="5">
    <location>
        <begin position="158"/>
        <end position="184"/>
    </location>
</feature>
<dbReference type="EMBL" id="FOUY01000010">
    <property type="protein sequence ID" value="SFN22761.1"/>
    <property type="molecule type" value="Genomic_DNA"/>
</dbReference>
<evidence type="ECO:0000259" key="6">
    <source>
        <dbReference type="PROSITE" id="PS50850"/>
    </source>
</evidence>
<evidence type="ECO:0000256" key="4">
    <source>
        <dbReference type="ARBA" id="ARBA00023136"/>
    </source>
</evidence>
<feature type="transmembrane region" description="Helical" evidence="5">
    <location>
        <begin position="32"/>
        <end position="57"/>
    </location>
</feature>
<keyword evidence="8" id="KW-1185">Reference proteome</keyword>
<dbReference type="InterPro" id="IPR011701">
    <property type="entry name" value="MFS"/>
</dbReference>
<organism evidence="7 8">
    <name type="scientific">Pseudonocardia ammonioxydans</name>
    <dbReference type="NCBI Taxonomy" id="260086"/>
    <lineage>
        <taxon>Bacteria</taxon>
        <taxon>Bacillati</taxon>
        <taxon>Actinomycetota</taxon>
        <taxon>Actinomycetes</taxon>
        <taxon>Pseudonocardiales</taxon>
        <taxon>Pseudonocardiaceae</taxon>
        <taxon>Pseudonocardia</taxon>
    </lineage>
</organism>
<evidence type="ECO:0000256" key="1">
    <source>
        <dbReference type="ARBA" id="ARBA00004651"/>
    </source>
</evidence>
<dbReference type="SUPFAM" id="SSF103473">
    <property type="entry name" value="MFS general substrate transporter"/>
    <property type="match status" value="1"/>
</dbReference>
<feature type="transmembrane region" description="Helical" evidence="5">
    <location>
        <begin position="69"/>
        <end position="89"/>
    </location>
</feature>
<sequence length="237" mass="24562">PASGSITVRQRRSLRITEILEVAFRIYPKRSVLCLALFLGQAFLYNAVTFNLGTLLSSYFGVSSGAVPYYFAVYALGSLAGPLLLGPLFDSVGRKPMVAGTYFAASALLVVTALLMQGGVLGSWSFLVMLVVTFFFASAGSSAAYLTVSEIFPMETRALAIAVFYAIGTAAGGIAGPLLFGAFIDSGDVGLVALGFYIGAGAMAIGGLAEVVFGIEAAGRSLEDIAPPLTAHDDRAS</sequence>
<dbReference type="PANTHER" id="PTHR23508">
    <property type="entry name" value="CARBOXYLIC ACID TRANSPORTER PROTEIN HOMOLOG"/>
    <property type="match status" value="1"/>
</dbReference>
<evidence type="ECO:0000313" key="7">
    <source>
        <dbReference type="EMBL" id="SFN22761.1"/>
    </source>
</evidence>
<accession>A0A1I4X9Z2</accession>
<feature type="non-terminal residue" evidence="7">
    <location>
        <position position="1"/>
    </location>
</feature>
<keyword evidence="3 5" id="KW-1133">Transmembrane helix</keyword>